<accession>A0A7S8IYU1</accession>
<feature type="region of interest" description="Disordered" evidence="1">
    <location>
        <begin position="60"/>
        <end position="145"/>
    </location>
</feature>
<gene>
    <name evidence="3" type="ORF">Nkreftii_002186</name>
</gene>
<sequence length="145" mass="16115">MGRINSPVTRKVIPSSVFVGLMVAVFGLSPFAEARPLTSSLMAVDHQLCSDAAVIRLVDTRDHDEDASVDRSTTEMSTPKKKPDTSMKHRPDAKNQSGQKRKTNEQQTKESQSAPSDEQLSLKEANDTLDRPDDRRQGKNLKRKP</sequence>
<keyword evidence="2" id="KW-0812">Transmembrane</keyword>
<feature type="transmembrane region" description="Helical" evidence="2">
    <location>
        <begin position="12"/>
        <end position="32"/>
    </location>
</feature>
<feature type="compositionally biased region" description="Basic and acidic residues" evidence="1">
    <location>
        <begin position="120"/>
        <end position="137"/>
    </location>
</feature>
<feature type="compositionally biased region" description="Basic and acidic residues" evidence="1">
    <location>
        <begin position="60"/>
        <end position="73"/>
    </location>
</feature>
<dbReference type="EMBL" id="CP047423">
    <property type="protein sequence ID" value="QPD04412.1"/>
    <property type="molecule type" value="Genomic_DNA"/>
</dbReference>
<evidence type="ECO:0000256" key="2">
    <source>
        <dbReference type="SAM" id="Phobius"/>
    </source>
</evidence>
<feature type="compositionally biased region" description="Basic and acidic residues" evidence="1">
    <location>
        <begin position="81"/>
        <end position="93"/>
    </location>
</feature>
<keyword evidence="2" id="KW-1133">Transmembrane helix</keyword>
<protein>
    <submittedName>
        <fullName evidence="3">Uncharacterized protein</fullName>
    </submittedName>
</protein>
<evidence type="ECO:0000256" key="1">
    <source>
        <dbReference type="SAM" id="MobiDB-lite"/>
    </source>
</evidence>
<feature type="compositionally biased region" description="Polar residues" evidence="1">
    <location>
        <begin position="109"/>
        <end position="119"/>
    </location>
</feature>
<organism evidence="3 4">
    <name type="scientific">Candidatus Nitrospira kreftii</name>
    <dbReference type="NCBI Taxonomy" id="2652173"/>
    <lineage>
        <taxon>Bacteria</taxon>
        <taxon>Pseudomonadati</taxon>
        <taxon>Nitrospirota</taxon>
        <taxon>Nitrospiria</taxon>
        <taxon>Nitrospirales</taxon>
        <taxon>Nitrospiraceae</taxon>
        <taxon>Nitrospira</taxon>
    </lineage>
</organism>
<dbReference type="KEGG" id="nkf:Nkreftii_002186"/>
<evidence type="ECO:0000313" key="4">
    <source>
        <dbReference type="Proteomes" id="UP000593737"/>
    </source>
</evidence>
<keyword evidence="2" id="KW-0472">Membrane</keyword>
<evidence type="ECO:0000313" key="3">
    <source>
        <dbReference type="EMBL" id="QPD04412.1"/>
    </source>
</evidence>
<dbReference type="AlphaFoldDB" id="A0A7S8IYU1"/>
<reference evidence="3 4" key="1">
    <citation type="journal article" date="2020" name="ISME J.">
        <title>Enrichment and physiological characterization of a novel comammox Nitrospira indicates ammonium inhibition of complete nitrification.</title>
        <authorList>
            <person name="Sakoula D."/>
            <person name="Koch H."/>
            <person name="Frank J."/>
            <person name="Jetten M.S.M."/>
            <person name="van Kessel M.A.H.J."/>
            <person name="Lucker S."/>
        </authorList>
    </citation>
    <scope>NUCLEOTIDE SEQUENCE [LARGE SCALE GENOMIC DNA]</scope>
    <source>
        <strain evidence="3">Comreactor17</strain>
    </source>
</reference>
<name>A0A7S8IYU1_9BACT</name>
<dbReference type="Proteomes" id="UP000593737">
    <property type="component" value="Chromosome"/>
</dbReference>
<proteinExistence type="predicted"/>